<dbReference type="EMBL" id="BMLS01000007">
    <property type="protein sequence ID" value="GGO73860.1"/>
    <property type="molecule type" value="Genomic_DNA"/>
</dbReference>
<dbReference type="GO" id="GO:0008781">
    <property type="term" value="F:N-acylneuraminate cytidylyltransferase activity"/>
    <property type="evidence" value="ECO:0007669"/>
    <property type="project" value="TreeGrafter"/>
</dbReference>
<organism evidence="1 2">
    <name type="scientific">Bowmanella pacifica</name>
    <dbReference type="NCBI Taxonomy" id="502051"/>
    <lineage>
        <taxon>Bacteria</taxon>
        <taxon>Pseudomonadati</taxon>
        <taxon>Pseudomonadota</taxon>
        <taxon>Gammaproteobacteria</taxon>
        <taxon>Alteromonadales</taxon>
        <taxon>Alteromonadaceae</taxon>
        <taxon>Bowmanella</taxon>
    </lineage>
</organism>
<dbReference type="AlphaFoldDB" id="A0A917Z387"/>
<comment type="caution">
    <text evidence="1">The sequence shown here is derived from an EMBL/GenBank/DDBJ whole genome shotgun (WGS) entry which is preliminary data.</text>
</comment>
<dbReference type="InterPro" id="IPR003329">
    <property type="entry name" value="Cytidylyl_trans"/>
</dbReference>
<dbReference type="PANTHER" id="PTHR21485">
    <property type="entry name" value="HAD SUPERFAMILY MEMBERS CMAS AND KDSC"/>
    <property type="match status" value="1"/>
</dbReference>
<reference evidence="1" key="2">
    <citation type="submission" date="2020-09" db="EMBL/GenBank/DDBJ databases">
        <authorList>
            <person name="Sun Q."/>
            <person name="Zhou Y."/>
        </authorList>
    </citation>
    <scope>NUCLEOTIDE SEQUENCE</scope>
    <source>
        <strain evidence="1">CGMCC 1.7086</strain>
    </source>
</reference>
<dbReference type="Pfam" id="PF02348">
    <property type="entry name" value="CTP_transf_3"/>
    <property type="match status" value="1"/>
</dbReference>
<proteinExistence type="predicted"/>
<protein>
    <submittedName>
        <fullName evidence="1">Acylneuraminate cytidylyltransferase</fullName>
    </submittedName>
</protein>
<name>A0A917Z387_9ALTE</name>
<keyword evidence="2" id="KW-1185">Reference proteome</keyword>
<dbReference type="RefSeq" id="WP_188698336.1">
    <property type="nucleotide sequence ID" value="NZ_BMLS01000007.1"/>
</dbReference>
<evidence type="ECO:0000313" key="2">
    <source>
        <dbReference type="Proteomes" id="UP000606935"/>
    </source>
</evidence>
<dbReference type="CDD" id="cd02513">
    <property type="entry name" value="CMP-NeuAc_Synthase"/>
    <property type="match status" value="1"/>
</dbReference>
<dbReference type="Proteomes" id="UP000606935">
    <property type="component" value="Unassembled WGS sequence"/>
</dbReference>
<reference evidence="1" key="1">
    <citation type="journal article" date="2014" name="Int. J. Syst. Evol. Microbiol.">
        <title>Complete genome sequence of Corynebacterium casei LMG S-19264T (=DSM 44701T), isolated from a smear-ripened cheese.</title>
        <authorList>
            <consortium name="US DOE Joint Genome Institute (JGI-PGF)"/>
            <person name="Walter F."/>
            <person name="Albersmeier A."/>
            <person name="Kalinowski J."/>
            <person name="Ruckert C."/>
        </authorList>
    </citation>
    <scope>NUCLEOTIDE SEQUENCE</scope>
    <source>
        <strain evidence="1">CGMCC 1.7086</strain>
    </source>
</reference>
<dbReference type="InterPro" id="IPR050793">
    <property type="entry name" value="CMP-NeuNAc_synthase"/>
</dbReference>
<evidence type="ECO:0000313" key="1">
    <source>
        <dbReference type="EMBL" id="GGO73860.1"/>
    </source>
</evidence>
<dbReference type="Gene3D" id="3.90.550.10">
    <property type="entry name" value="Spore Coat Polysaccharide Biosynthesis Protein SpsA, Chain A"/>
    <property type="match status" value="1"/>
</dbReference>
<dbReference type="SUPFAM" id="SSF53448">
    <property type="entry name" value="Nucleotide-diphospho-sugar transferases"/>
    <property type="match status" value="1"/>
</dbReference>
<gene>
    <name evidence="1" type="primary">neuA</name>
    <name evidence="1" type="ORF">GCM10010982_35370</name>
</gene>
<dbReference type="InterPro" id="IPR029044">
    <property type="entry name" value="Nucleotide-diphossugar_trans"/>
</dbReference>
<accession>A0A917Z387</accession>
<keyword evidence="1" id="KW-0808">Transferase</keyword>
<keyword evidence="1" id="KW-0548">Nucleotidyltransferase</keyword>
<dbReference type="PANTHER" id="PTHR21485:SF3">
    <property type="entry name" value="N-ACYLNEURAMINATE CYTIDYLYLTRANSFERASE"/>
    <property type="match status" value="1"/>
</dbReference>
<sequence length="226" mass="25430">MKYVAVIPARGGSKGLPGKNTMLLHNKPLVCWSIEQARRSSKIARVLVSTDCPQIAQIAVEAGAEVPELRPSHLASDTASTESVMIHVAQNWLEWQEDLVIVLLQPTSPIRLASTLDNAITYFEQQNADSLVSVCESHSFFWTNIQNPKAQYDFMNRPRRQDIQPVERLYRENGSIYLTKLPQLKKAGNRLAGRIAMYCMSEVESWEIDSITDFNIVSQLLKESGI</sequence>